<evidence type="ECO:0000313" key="3">
    <source>
        <dbReference type="EMBL" id="AGS38744.1"/>
    </source>
</evidence>
<dbReference type="InterPro" id="IPR025193">
    <property type="entry name" value="DUF4114"/>
</dbReference>
<dbReference type="PATRIC" id="fig|1198232.3.peg.408"/>
<dbReference type="EMBL" id="CP005996">
    <property type="protein sequence ID" value="AGS38744.1"/>
    <property type="molecule type" value="Genomic_DNA"/>
</dbReference>
<organism evidence="3 4">
    <name type="scientific">Cycloclasticus zancles 78-ME</name>
    <dbReference type="NCBI Taxonomy" id="1198232"/>
    <lineage>
        <taxon>Bacteria</taxon>
        <taxon>Pseudomonadati</taxon>
        <taxon>Pseudomonadota</taxon>
        <taxon>Gammaproteobacteria</taxon>
        <taxon>Thiotrichales</taxon>
        <taxon>Piscirickettsiaceae</taxon>
        <taxon>Cycloclasticus</taxon>
    </lineage>
</organism>
<evidence type="ECO:0000259" key="2">
    <source>
        <dbReference type="Pfam" id="PF13448"/>
    </source>
</evidence>
<reference evidence="3 4" key="1">
    <citation type="submission" date="2013-05" db="EMBL/GenBank/DDBJ databases">
        <title>Between feast and famine: a lifestyle of most important marine PAH-degrading bacterium Cycloclasticus sp. 7ME.</title>
        <authorList>
            <person name="Yakimov M.M."/>
            <person name="Messina E."/>
            <person name="Genovese M."/>
            <person name="Denaro R."/>
            <person name="Crisafi F."/>
            <person name="Russo D."/>
            <person name="Cappello S."/>
            <person name="Santisi S."/>
            <person name="Smedile F."/>
            <person name="Golyshina O.V."/>
            <person name="Tran H."/>
            <person name="Pieper D.H."/>
            <person name="Golyshin P.N."/>
            <person name="Giuliano L."/>
        </authorList>
    </citation>
    <scope>NUCLEOTIDE SEQUENCE [LARGE SCALE GENOMIC DNA]</scope>
    <source>
        <strain evidence="3 4">78-ME</strain>
    </source>
</reference>
<keyword evidence="4" id="KW-1185">Reference proteome</keyword>
<feature type="domain" description="DUF4114" evidence="2">
    <location>
        <begin position="396"/>
        <end position="490"/>
    </location>
</feature>
<protein>
    <submittedName>
        <fullName evidence="3">Hemolysin-type calcium-binding repeat-containing protein</fullName>
    </submittedName>
</protein>
<dbReference type="AlphaFoldDB" id="S5T5A1"/>
<reference evidence="4" key="2">
    <citation type="journal article" date="2016" name="Environ. Microbiol. Rep.">
        <title>Analysis of defence systems and a conjugative IncP-1 plasmid in the marine polyaromatic hydrocarbons-degrading bacterium Cycloclasticus sp. 78-ME.</title>
        <authorList>
            <person name="Yakimov M.M."/>
            <person name="Crisafi F."/>
            <person name="Messina E."/>
            <person name="Smedile F."/>
            <person name="Lopatina A."/>
            <person name="Denaro R."/>
            <person name="Pieper D.H."/>
            <person name="Golyshin P.N."/>
            <person name="Giuliano L."/>
        </authorList>
    </citation>
    <scope>NUCLEOTIDE SEQUENCE [LARGE SCALE GENOMIC DNA]</scope>
    <source>
        <strain evidence="4">78-ME</strain>
    </source>
</reference>
<proteinExistence type="predicted"/>
<dbReference type="Pfam" id="PF13448">
    <property type="entry name" value="DUF4114"/>
    <property type="match status" value="1"/>
</dbReference>
<dbReference type="eggNOG" id="COG2931">
    <property type="taxonomic scope" value="Bacteria"/>
</dbReference>
<feature type="region of interest" description="Disordered" evidence="1">
    <location>
        <begin position="192"/>
        <end position="212"/>
    </location>
</feature>
<dbReference type="HOGENOM" id="CLU_432594_0_0_6"/>
<dbReference type="KEGG" id="cza:CYCME_0402"/>
<accession>S5T5A1</accession>
<dbReference type="InterPro" id="IPR047777">
    <property type="entry name" value="LapA-like_RM"/>
</dbReference>
<gene>
    <name evidence="3" type="ORF">CYCME_0402</name>
</gene>
<sequence>MEEVMANHIGTVQSVTGIVKAVAEDGSDRILSVGDSVFENEKVMTGDGIIVITFSNGTVMDLASNSSIVLDEDVFNFDGELRTQNRLSAEDEVAALQDALIDSDFDPTTELLAPAAGTPAAGEIGDNNGHSIVSVDYLNPKAPVTSGHDTTGISQEFLQPDEELPPVEDEPEKLDEVPTISVTSGMVDERGLETGTGELSDGDATNNSDGSETTTGMFTYDVGSNTPGQIEVQGKDGAWVVVSNGSVIQGNNGVLTISESGGVYSWGYTLENNVMHAGTNVTGVNDQVLGESFSVRVSGSNPKASAMTKLDIAINDDGPILVKGQSSAEASEFTIVNHDEVSSAGYHNSYGYYVKTLNPDGTVSSNYPTSGVIIAADVHHTHAGFDPITVTGYSQEQIGYFLIPNGDQLNKIDNNQTVTFQEVGGQWQAFAGATPLLGRGSHVLFDLAELNKDGQNHMEDNVLLGNQNWEDLQIPYGDGDYNDVNTNVDWTKVTVTGDVVESVSFGADGPGAGEALNFTFDVTDIESTGVVKSNGNDIVFKPKDTDDDGVNDQIVGLADGDEVLRIDGILEGDYQISILGPIDDGADDVDVGIDVHVTASDGDGDMVASVLNVNINFDLNQVLSESEPMDLP</sequence>
<dbReference type="NCBIfam" id="NF033682">
    <property type="entry name" value="retention_LapA"/>
    <property type="match status" value="1"/>
</dbReference>
<feature type="compositionally biased region" description="Polar residues" evidence="1">
    <location>
        <begin position="203"/>
        <end position="212"/>
    </location>
</feature>
<evidence type="ECO:0000313" key="4">
    <source>
        <dbReference type="Proteomes" id="UP000015380"/>
    </source>
</evidence>
<name>S5T5A1_9GAMM</name>
<evidence type="ECO:0000256" key="1">
    <source>
        <dbReference type="SAM" id="MobiDB-lite"/>
    </source>
</evidence>
<dbReference type="Proteomes" id="UP000015380">
    <property type="component" value="Chromosome"/>
</dbReference>